<evidence type="ECO:0000256" key="6">
    <source>
        <dbReference type="ARBA" id="ARBA00022692"/>
    </source>
</evidence>
<keyword evidence="20" id="KW-1185">Reference proteome</keyword>
<proteinExistence type="inferred from homology"/>
<organism evidence="19 20">
    <name type="scientific">Mucilaginibacter terrae</name>
    <dbReference type="NCBI Taxonomy" id="1955052"/>
    <lineage>
        <taxon>Bacteria</taxon>
        <taxon>Pseudomonadati</taxon>
        <taxon>Bacteroidota</taxon>
        <taxon>Sphingobacteriia</taxon>
        <taxon>Sphingobacteriales</taxon>
        <taxon>Sphingobacteriaceae</taxon>
        <taxon>Mucilaginibacter</taxon>
    </lineage>
</organism>
<keyword evidence="7 16" id="KW-0732">Signal</keyword>
<keyword evidence="4 14" id="KW-1134">Transmembrane beta strand</keyword>
<keyword evidence="6 14" id="KW-0812">Transmembrane</keyword>
<dbReference type="InterPro" id="IPR012910">
    <property type="entry name" value="Plug_dom"/>
</dbReference>
<evidence type="ECO:0000313" key="20">
    <source>
        <dbReference type="Proteomes" id="UP001258315"/>
    </source>
</evidence>
<reference evidence="20" key="1">
    <citation type="submission" date="2023-07" db="EMBL/GenBank/DDBJ databases">
        <title>Functional and genomic diversity of the sorghum phyllosphere microbiome.</title>
        <authorList>
            <person name="Shade A."/>
        </authorList>
    </citation>
    <scope>NUCLEOTIDE SEQUENCE [LARGE SCALE GENOMIC DNA]</scope>
    <source>
        <strain evidence="20">SORGH_AS_0422</strain>
    </source>
</reference>
<keyword evidence="3 14" id="KW-0813">Transport</keyword>
<keyword evidence="13 14" id="KW-0998">Cell outer membrane</keyword>
<dbReference type="SUPFAM" id="SSF56935">
    <property type="entry name" value="Porins"/>
    <property type="match status" value="1"/>
</dbReference>
<dbReference type="InterPro" id="IPR010105">
    <property type="entry name" value="TonB_sidphr_rcpt"/>
</dbReference>
<dbReference type="Gene3D" id="2.170.130.10">
    <property type="entry name" value="TonB-dependent receptor, plug domain"/>
    <property type="match status" value="1"/>
</dbReference>
<dbReference type="Pfam" id="PF00593">
    <property type="entry name" value="TonB_dep_Rec_b-barrel"/>
    <property type="match status" value="1"/>
</dbReference>
<dbReference type="PANTHER" id="PTHR32552:SF68">
    <property type="entry name" value="FERRICHROME OUTER MEMBRANE TRANSPORTER_PHAGE RECEPTOR"/>
    <property type="match status" value="1"/>
</dbReference>
<evidence type="ECO:0000256" key="1">
    <source>
        <dbReference type="ARBA" id="ARBA00004571"/>
    </source>
</evidence>
<evidence type="ECO:0000313" key="19">
    <source>
        <dbReference type="EMBL" id="MDT3401713.1"/>
    </source>
</evidence>
<dbReference type="RefSeq" id="WP_311947627.1">
    <property type="nucleotide sequence ID" value="NZ_JAVLVU010000001.1"/>
</dbReference>
<keyword evidence="11 14" id="KW-0472">Membrane</keyword>
<evidence type="ECO:0000256" key="4">
    <source>
        <dbReference type="ARBA" id="ARBA00022452"/>
    </source>
</evidence>
<dbReference type="Pfam" id="PF07715">
    <property type="entry name" value="Plug"/>
    <property type="match status" value="1"/>
</dbReference>
<sequence>MKKILLILILFTSLTAVYAQQAGSMSGVVTATDGSPVAFVSIVLKGTSHGTSTNDKGHFRIGRIKPGTYTVTVAAINIVSQEKEVSIAAGQNTIINFNLDLNTSQLQEVRVNARTNSVKMDNPSQSLRLQEPLLQVPQNVQVISNQSLREQQIISMSDGLIRNVSGAVRLEHWGDLYTNITMRGSQVQAFRNGFNVVSSYWGPLTEDMSFVDHIEFVKGPAGFMLSNGDPSGLYNVVTKKPTGQTKGEVSFTTGSFNLNRATLDLDGKLNKDGRLLYRLNVSAQNKGSFRPNEFNDRYAIAPVISYQVDDKTKVTFEYNYQRAKMSDVGSYYLFSKKGYASLPQNATQLPSGLQPTIINDHSFTINLQHQLSNNWRLTAQAARYIYSQNGTSMWADTVFADGRYVRTAGIWEAESNLSLAQAFINGKVVTGSVVHKILGGIDMADKKYVADYAQTKSLDTKANPFNPNDPAQFSLNNPANGYPTFDRTLNLEARAAAGFGLINSRYTSLYIQDELGFFENKIRLTLAGRYTYVQNSDFGATVSAKHFTPRVGLSVSVDDQTSFYGLYDQAFTPQAGARLINGGTVKPLTGNNLEFGLKRDWADGKWNTTFAVYRILKNNEAAADVSSTPQNPVSFLLGQKRAQGLEFDLRGEILPGLNLTANYALTDSKVTKVGDAPSTIEVGAVVPGYAKHVANAWLTYKLQGGVLRGTGISAGTTYLAGRQTDTWSVGLQRLPDYAKLDGGLFWEGSKMRITANAFNILNKFTYSGSYYAYLQAYYWQADAPRNYRLSIAYRF</sequence>
<keyword evidence="10 15" id="KW-0798">TonB box</keyword>
<evidence type="ECO:0000256" key="8">
    <source>
        <dbReference type="ARBA" id="ARBA00023004"/>
    </source>
</evidence>
<dbReference type="PROSITE" id="PS52016">
    <property type="entry name" value="TONB_DEPENDENT_REC_3"/>
    <property type="match status" value="1"/>
</dbReference>
<keyword evidence="9" id="KW-0406">Ion transport</keyword>
<evidence type="ECO:0000259" key="18">
    <source>
        <dbReference type="Pfam" id="PF07715"/>
    </source>
</evidence>
<dbReference type="Gene3D" id="2.40.170.20">
    <property type="entry name" value="TonB-dependent receptor, beta-barrel domain"/>
    <property type="match status" value="1"/>
</dbReference>
<name>A0ABU3GPK6_9SPHI</name>
<evidence type="ECO:0000256" key="10">
    <source>
        <dbReference type="ARBA" id="ARBA00023077"/>
    </source>
</evidence>
<dbReference type="Proteomes" id="UP001258315">
    <property type="component" value="Unassembled WGS sequence"/>
</dbReference>
<evidence type="ECO:0000256" key="14">
    <source>
        <dbReference type="PROSITE-ProRule" id="PRU01360"/>
    </source>
</evidence>
<dbReference type="SUPFAM" id="SSF49452">
    <property type="entry name" value="Starch-binding domain-like"/>
    <property type="match status" value="1"/>
</dbReference>
<keyword evidence="5" id="KW-0410">Iron transport</keyword>
<evidence type="ECO:0000256" key="11">
    <source>
        <dbReference type="ARBA" id="ARBA00023136"/>
    </source>
</evidence>
<dbReference type="InterPro" id="IPR036942">
    <property type="entry name" value="Beta-barrel_TonB_sf"/>
</dbReference>
<evidence type="ECO:0000256" key="5">
    <source>
        <dbReference type="ARBA" id="ARBA00022496"/>
    </source>
</evidence>
<evidence type="ECO:0000256" key="9">
    <source>
        <dbReference type="ARBA" id="ARBA00023065"/>
    </source>
</evidence>
<comment type="caution">
    <text evidence="19">The sequence shown here is derived from an EMBL/GenBank/DDBJ whole genome shotgun (WGS) entry which is preliminary data.</text>
</comment>
<evidence type="ECO:0000256" key="15">
    <source>
        <dbReference type="RuleBase" id="RU003357"/>
    </source>
</evidence>
<evidence type="ECO:0000259" key="17">
    <source>
        <dbReference type="Pfam" id="PF00593"/>
    </source>
</evidence>
<evidence type="ECO:0000256" key="3">
    <source>
        <dbReference type="ARBA" id="ARBA00022448"/>
    </source>
</evidence>
<keyword evidence="12 19" id="KW-0675">Receptor</keyword>
<dbReference type="CDD" id="cd01347">
    <property type="entry name" value="ligand_gated_channel"/>
    <property type="match status" value="1"/>
</dbReference>
<comment type="subcellular location">
    <subcellularLocation>
        <location evidence="1 14">Cell outer membrane</location>
        <topology evidence="1 14">Multi-pass membrane protein</topology>
    </subcellularLocation>
</comment>
<protein>
    <submittedName>
        <fullName evidence="19">Iron complex outermembrane receptor protein</fullName>
    </submittedName>
</protein>
<gene>
    <name evidence="19" type="ORF">QE417_000785</name>
</gene>
<dbReference type="EMBL" id="JAVLVU010000001">
    <property type="protein sequence ID" value="MDT3401713.1"/>
    <property type="molecule type" value="Genomic_DNA"/>
</dbReference>
<dbReference type="InterPro" id="IPR037066">
    <property type="entry name" value="Plug_dom_sf"/>
</dbReference>
<evidence type="ECO:0000256" key="12">
    <source>
        <dbReference type="ARBA" id="ARBA00023170"/>
    </source>
</evidence>
<evidence type="ECO:0000256" key="7">
    <source>
        <dbReference type="ARBA" id="ARBA00022729"/>
    </source>
</evidence>
<dbReference type="PANTHER" id="PTHR32552">
    <property type="entry name" value="FERRICHROME IRON RECEPTOR-RELATED"/>
    <property type="match status" value="1"/>
</dbReference>
<dbReference type="InterPro" id="IPR013784">
    <property type="entry name" value="Carb-bd-like_fold"/>
</dbReference>
<feature type="signal peptide" evidence="16">
    <location>
        <begin position="1"/>
        <end position="18"/>
    </location>
</feature>
<accession>A0ABU3GPK6</accession>
<feature type="domain" description="TonB-dependent receptor-like beta-barrel" evidence="17">
    <location>
        <begin position="309"/>
        <end position="760"/>
    </location>
</feature>
<dbReference type="Gene3D" id="2.60.40.1120">
    <property type="entry name" value="Carboxypeptidase-like, regulatory domain"/>
    <property type="match status" value="1"/>
</dbReference>
<keyword evidence="8" id="KW-0408">Iron</keyword>
<evidence type="ECO:0000256" key="16">
    <source>
        <dbReference type="SAM" id="SignalP"/>
    </source>
</evidence>
<dbReference type="InterPro" id="IPR000531">
    <property type="entry name" value="Beta-barrel_TonB"/>
</dbReference>
<dbReference type="Pfam" id="PF13715">
    <property type="entry name" value="CarbopepD_reg_2"/>
    <property type="match status" value="1"/>
</dbReference>
<dbReference type="NCBIfam" id="TIGR01783">
    <property type="entry name" value="TonB-siderophor"/>
    <property type="match status" value="1"/>
</dbReference>
<evidence type="ECO:0000256" key="2">
    <source>
        <dbReference type="ARBA" id="ARBA00009810"/>
    </source>
</evidence>
<feature type="domain" description="TonB-dependent receptor plug" evidence="18">
    <location>
        <begin position="133"/>
        <end position="232"/>
    </location>
</feature>
<dbReference type="InterPro" id="IPR039426">
    <property type="entry name" value="TonB-dep_rcpt-like"/>
</dbReference>
<evidence type="ECO:0000256" key="13">
    <source>
        <dbReference type="ARBA" id="ARBA00023237"/>
    </source>
</evidence>
<comment type="similarity">
    <text evidence="2 14 15">Belongs to the TonB-dependent receptor family.</text>
</comment>
<feature type="chain" id="PRO_5046471808" evidence="16">
    <location>
        <begin position="19"/>
        <end position="795"/>
    </location>
</feature>